<evidence type="ECO:0000313" key="3">
    <source>
        <dbReference type="Proteomes" id="UP000578819"/>
    </source>
</evidence>
<feature type="transmembrane region" description="Helical" evidence="1">
    <location>
        <begin position="74"/>
        <end position="92"/>
    </location>
</feature>
<feature type="transmembrane region" description="Helical" evidence="1">
    <location>
        <begin position="141"/>
        <end position="160"/>
    </location>
</feature>
<evidence type="ECO:0000256" key="1">
    <source>
        <dbReference type="SAM" id="Phobius"/>
    </source>
</evidence>
<comment type="caution">
    <text evidence="2">The sequence shown here is derived from an EMBL/GenBank/DDBJ whole genome shotgun (WGS) entry which is preliminary data.</text>
</comment>
<reference evidence="2 3" key="1">
    <citation type="submission" date="2020-08" db="EMBL/GenBank/DDBJ databases">
        <title>Sequencing the genomes of 1000 actinobacteria strains.</title>
        <authorList>
            <person name="Klenk H.-P."/>
        </authorList>
    </citation>
    <scope>NUCLEOTIDE SEQUENCE [LARGE SCALE GENOMIC DNA]</scope>
    <source>
        <strain evidence="2 3">DSM 45886</strain>
    </source>
</reference>
<proteinExistence type="predicted"/>
<feature type="transmembrane region" description="Helical" evidence="1">
    <location>
        <begin position="113"/>
        <end position="135"/>
    </location>
</feature>
<organism evidence="2 3">
    <name type="scientific">Micromonospora polyrhachis</name>
    <dbReference type="NCBI Taxonomy" id="1282883"/>
    <lineage>
        <taxon>Bacteria</taxon>
        <taxon>Bacillati</taxon>
        <taxon>Actinomycetota</taxon>
        <taxon>Actinomycetes</taxon>
        <taxon>Micromonosporales</taxon>
        <taxon>Micromonosporaceae</taxon>
        <taxon>Micromonospora</taxon>
    </lineage>
</organism>
<dbReference type="EMBL" id="JACHJW010000001">
    <property type="protein sequence ID" value="MBB4961839.1"/>
    <property type="molecule type" value="Genomic_DNA"/>
</dbReference>
<accession>A0A7W7SVS1</accession>
<sequence>MATDVTPPPSWPTPDQARAALGDAAQVQASVARLSATPWPLWFTACLAGYCGALPIVFGGVIADPEWLLPRAAWLVAGVLLLAVYLSLFAVAGRAWQSRTGVALRMDVLPKRIALPGAIGYPAVTVVALVVFWLTGNPLPLFAASAVGIALAVGFHLLFVRLHTRSV</sequence>
<feature type="transmembrane region" description="Helical" evidence="1">
    <location>
        <begin position="41"/>
        <end position="62"/>
    </location>
</feature>
<keyword evidence="1" id="KW-0472">Membrane</keyword>
<dbReference type="AlphaFoldDB" id="A0A7W7SVS1"/>
<dbReference type="RefSeq" id="WP_184537641.1">
    <property type="nucleotide sequence ID" value="NZ_JACHJW010000001.1"/>
</dbReference>
<keyword evidence="1" id="KW-0812">Transmembrane</keyword>
<keyword evidence="3" id="KW-1185">Reference proteome</keyword>
<name>A0A7W7SVS1_9ACTN</name>
<keyword evidence="1" id="KW-1133">Transmembrane helix</keyword>
<dbReference type="Proteomes" id="UP000578819">
    <property type="component" value="Unassembled WGS sequence"/>
</dbReference>
<protein>
    <submittedName>
        <fullName evidence="2">Uncharacterized protein</fullName>
    </submittedName>
</protein>
<gene>
    <name evidence="2" type="ORF">FHR38_005572</name>
</gene>
<evidence type="ECO:0000313" key="2">
    <source>
        <dbReference type="EMBL" id="MBB4961839.1"/>
    </source>
</evidence>